<dbReference type="EMBL" id="JAAXZB010000003">
    <property type="protein sequence ID" value="NKW11119.1"/>
    <property type="molecule type" value="Genomic_DNA"/>
</dbReference>
<protein>
    <submittedName>
        <fullName evidence="2">DUF4781 domain-containing protein</fullName>
    </submittedName>
</protein>
<gene>
    <name evidence="2" type="ORF">HGG76_25705</name>
</gene>
<feature type="domain" description="DUF4781" evidence="1">
    <location>
        <begin position="12"/>
        <end position="168"/>
    </location>
</feature>
<sequence length="225" mass="23960">MFAVQVSGGKTKYVDANGQKFDGIKDFQENNRLFDDSGKLVIPKNLEMKEGQDGQIALDVVDARIVSAWDKVVDPVVGLVGTGATLLSFTPLAPVAAPIAIGSGIYLGGRAVIRQSDYLDHGGEWGDTESLMNVASVAMTALPVIGSSMRTFGMAARTEMSFGRSLQANFGAMRMKDSTFRLGGRNFNLQASPYAASARSYLNSARAMNVAAHGLEAPQQSSAFR</sequence>
<reference evidence="2 3" key="1">
    <citation type="submission" date="2020-04" db="EMBL/GenBank/DDBJ databases">
        <title>Whole genome sequencing of clinical and environmental type strains of Ochrobactrum.</title>
        <authorList>
            <person name="Dharne M."/>
        </authorList>
    </citation>
    <scope>NUCLEOTIDE SEQUENCE [LARGE SCALE GENOMIC DNA]</scope>
    <source>
        <strain evidence="2 3">DSM 13340</strain>
    </source>
</reference>
<evidence type="ECO:0000313" key="3">
    <source>
        <dbReference type="Proteomes" id="UP000558475"/>
    </source>
</evidence>
<dbReference type="Proteomes" id="UP000558475">
    <property type="component" value="Unassembled WGS sequence"/>
</dbReference>
<dbReference type="AlphaFoldDB" id="A0A7X6FSJ7"/>
<dbReference type="InterPro" id="IPR031962">
    <property type="entry name" value="DUF4781"/>
</dbReference>
<evidence type="ECO:0000259" key="1">
    <source>
        <dbReference type="Pfam" id="PF16013"/>
    </source>
</evidence>
<comment type="caution">
    <text evidence="2">The sequence shown here is derived from an EMBL/GenBank/DDBJ whole genome shotgun (WGS) entry which is preliminary data.</text>
</comment>
<evidence type="ECO:0000313" key="2">
    <source>
        <dbReference type="EMBL" id="NKW11119.1"/>
    </source>
</evidence>
<proteinExistence type="predicted"/>
<organism evidence="2 3">
    <name type="scientific">Brucella tritici</name>
    <dbReference type="NCBI Taxonomy" id="94626"/>
    <lineage>
        <taxon>Bacteria</taxon>
        <taxon>Pseudomonadati</taxon>
        <taxon>Pseudomonadota</taxon>
        <taxon>Alphaproteobacteria</taxon>
        <taxon>Hyphomicrobiales</taxon>
        <taxon>Brucellaceae</taxon>
        <taxon>Brucella/Ochrobactrum group</taxon>
        <taxon>Brucella</taxon>
    </lineage>
</organism>
<name>A0A7X6FSJ7_9HYPH</name>
<accession>A0A7X6FSJ7</accession>
<dbReference type="Pfam" id="PF16013">
    <property type="entry name" value="DUF4781"/>
    <property type="match status" value="1"/>
</dbReference>